<dbReference type="CDD" id="cd17283">
    <property type="entry name" value="RMtype1_S_Hpy180ORF7835P_TRD2-CR2_like"/>
    <property type="match status" value="1"/>
</dbReference>
<dbReference type="PANTHER" id="PTHR30408:SF12">
    <property type="entry name" value="TYPE I RESTRICTION ENZYME MJAVIII SPECIFICITY SUBUNIT"/>
    <property type="match status" value="1"/>
</dbReference>
<dbReference type="Pfam" id="PF01420">
    <property type="entry name" value="Methylase_S"/>
    <property type="match status" value="2"/>
</dbReference>
<feature type="domain" description="Type I restriction modification DNA specificity" evidence="4">
    <location>
        <begin position="3"/>
        <end position="176"/>
    </location>
</feature>
<dbReference type="EMBL" id="CP033138">
    <property type="protein sequence ID" value="AYO17534.1"/>
    <property type="molecule type" value="Genomic_DNA"/>
</dbReference>
<keyword evidence="3" id="KW-0238">DNA-binding</keyword>
<keyword evidence="6" id="KW-1185">Reference proteome</keyword>
<protein>
    <submittedName>
        <fullName evidence="5">Restriction endonuclease subunit S</fullName>
    </submittedName>
</protein>
<organism evidence="5 6">
    <name type="scientific">Vibrio owensii</name>
    <dbReference type="NCBI Taxonomy" id="696485"/>
    <lineage>
        <taxon>Bacteria</taxon>
        <taxon>Pseudomonadati</taxon>
        <taxon>Pseudomonadota</taxon>
        <taxon>Gammaproteobacteria</taxon>
        <taxon>Vibrionales</taxon>
        <taxon>Vibrionaceae</taxon>
        <taxon>Vibrio</taxon>
    </lineage>
</organism>
<dbReference type="RefSeq" id="WP_122045177.1">
    <property type="nucleotide sequence ID" value="NZ_CP033138.1"/>
</dbReference>
<dbReference type="InterPro" id="IPR000055">
    <property type="entry name" value="Restrct_endonuc_typeI_TRD"/>
</dbReference>
<feature type="domain" description="Type I restriction modification DNA specificity" evidence="4">
    <location>
        <begin position="197"/>
        <end position="379"/>
    </location>
</feature>
<reference evidence="5 6" key="1">
    <citation type="submission" date="2018-10" db="EMBL/GenBank/DDBJ databases">
        <title>Whole Genome of Vibrio owensii strain 170502, isolated from Acute Hepatopancreatic Necrosis Disease (AHPND) shrimp.</title>
        <authorList>
            <person name="Yan M."/>
            <person name="Wang X."/>
            <person name="Wang Y."/>
        </authorList>
    </citation>
    <scope>NUCLEOTIDE SEQUENCE [LARGE SCALE GENOMIC DNA]</scope>
    <source>
        <strain evidence="5 6">1700302</strain>
    </source>
</reference>
<evidence type="ECO:0000313" key="5">
    <source>
        <dbReference type="EMBL" id="AYO17534.1"/>
    </source>
</evidence>
<evidence type="ECO:0000259" key="4">
    <source>
        <dbReference type="Pfam" id="PF01420"/>
    </source>
</evidence>
<proteinExistence type="inferred from homology"/>
<accession>A0ABM6ZPA8</accession>
<dbReference type="InterPro" id="IPR052021">
    <property type="entry name" value="Type-I_RS_S_subunit"/>
</dbReference>
<name>A0ABM6ZPA8_9VIBR</name>
<evidence type="ECO:0000256" key="2">
    <source>
        <dbReference type="ARBA" id="ARBA00022747"/>
    </source>
</evidence>
<evidence type="ECO:0000313" key="6">
    <source>
        <dbReference type="Proteomes" id="UP000272136"/>
    </source>
</evidence>
<evidence type="ECO:0000256" key="3">
    <source>
        <dbReference type="ARBA" id="ARBA00023125"/>
    </source>
</evidence>
<dbReference type="GO" id="GO:0004519">
    <property type="term" value="F:endonuclease activity"/>
    <property type="evidence" value="ECO:0007669"/>
    <property type="project" value="UniProtKB-KW"/>
</dbReference>
<sequence length="396" mass="44622">MSWPIVKIEDIFDVARGGSPRPIDAFITDDPDGVNWIMIGDTKSGEKYISTTAKRIRPEGVKKSRVVKEGDFLLTNSMSFGRPYILKTSGCIHDGWLVLSPKSDNIYTDYFYYYLGSQEIKNKLAGKAAGAVVKNLNKDIVKGLEIPLPPLEEQKRIAAILDKADAIRQKRKQAIELADEFLRSVFLDMFGDPVSNPKGWDTSTLDELAIGKFQNGAYFPKDQYSTEGVEMVHMSDAFYDYVPRGSMKRVIVGDADLKKYEVNAKDLLISRRSLNYEGAAKPSLIEASDAPLLFESSLIRITPNPQLVNKLYLFSYLSNEIVKEHKIRKYVTGATIKGISQKNLEKVEVLVPPVELQEKFAQIFIKIEKIKTQLHQPLLNRDVFESLSQKAFSGQL</sequence>
<evidence type="ECO:0000256" key="1">
    <source>
        <dbReference type="ARBA" id="ARBA00010923"/>
    </source>
</evidence>
<dbReference type="InterPro" id="IPR044946">
    <property type="entry name" value="Restrct_endonuc_typeI_TRD_sf"/>
</dbReference>
<dbReference type="PANTHER" id="PTHR30408">
    <property type="entry name" value="TYPE-1 RESTRICTION ENZYME ECOKI SPECIFICITY PROTEIN"/>
    <property type="match status" value="1"/>
</dbReference>
<keyword evidence="5" id="KW-0378">Hydrolase</keyword>
<keyword evidence="5" id="KW-0255">Endonuclease</keyword>
<keyword evidence="5" id="KW-0540">Nuclease</keyword>
<comment type="similarity">
    <text evidence="1">Belongs to the type-I restriction system S methylase family.</text>
</comment>
<dbReference type="Gene3D" id="3.90.220.20">
    <property type="entry name" value="DNA methylase specificity domains"/>
    <property type="match status" value="2"/>
</dbReference>
<dbReference type="SUPFAM" id="SSF116734">
    <property type="entry name" value="DNA methylase specificity domain"/>
    <property type="match status" value="2"/>
</dbReference>
<keyword evidence="2" id="KW-0680">Restriction system</keyword>
<gene>
    <name evidence="5" type="ORF">D0812_24570</name>
</gene>
<dbReference type="Proteomes" id="UP000272136">
    <property type="component" value="Chromosome 2"/>
</dbReference>